<dbReference type="Proteomes" id="UP000698242">
    <property type="component" value="Unassembled WGS sequence"/>
</dbReference>
<keyword evidence="4" id="KW-1185">Reference proteome</keyword>
<dbReference type="OrthoDB" id="9813296at2"/>
<dbReference type="InterPro" id="IPR052382">
    <property type="entry name" value="ABHD10_acyl-thioesterase"/>
</dbReference>
<organism evidence="3 4">
    <name type="scientific">Profundibacterium mesophilum KAUST100406-0324</name>
    <dbReference type="NCBI Taxonomy" id="1037889"/>
    <lineage>
        <taxon>Bacteria</taxon>
        <taxon>Pseudomonadati</taxon>
        <taxon>Pseudomonadota</taxon>
        <taxon>Alphaproteobacteria</taxon>
        <taxon>Rhodobacterales</taxon>
        <taxon>Roseobacteraceae</taxon>
        <taxon>Profundibacterium</taxon>
    </lineage>
</organism>
<dbReference type="GO" id="GO:0070205">
    <property type="term" value="F:2-succinyl-6-hydroxy-2,4-cyclohexadiene-1-carboxylate synthase activity"/>
    <property type="evidence" value="ECO:0007669"/>
    <property type="project" value="UniProtKB-EC"/>
</dbReference>
<dbReference type="InterPro" id="IPR022742">
    <property type="entry name" value="Hydrolase_4"/>
</dbReference>
<evidence type="ECO:0000259" key="2">
    <source>
        <dbReference type="Pfam" id="PF12146"/>
    </source>
</evidence>
<dbReference type="SUPFAM" id="SSF53474">
    <property type="entry name" value="alpha/beta-Hydrolases"/>
    <property type="match status" value="1"/>
</dbReference>
<reference evidence="3" key="1">
    <citation type="submission" date="2013-03" db="EMBL/GenBank/DDBJ databases">
        <title>Genome Sequence of the Profundibacterium mesophilum strain KAUST100406-0324T from Red Sea, a novel genus in the family Rhodobacteraceae.</title>
        <authorList>
            <person name="Essack M."/>
            <person name="Alam I."/>
            <person name="Lafi F."/>
            <person name="Alawi W."/>
            <person name="Kamanu F."/>
            <person name="Al-Suwailem A."/>
            <person name="Lee O.O."/>
            <person name="Xu Y."/>
            <person name="Bajic V."/>
            <person name="Qian P.-Y."/>
            <person name="Archer J."/>
        </authorList>
    </citation>
    <scope>NUCLEOTIDE SEQUENCE</scope>
    <source>
        <strain evidence="3">KAUST100406-0324</strain>
    </source>
</reference>
<dbReference type="PANTHER" id="PTHR16138">
    <property type="entry name" value="MYCOPHENOLIC ACID ACYL-GLUCURONIDE ESTERASE, MITOCHONDRIAL"/>
    <property type="match status" value="1"/>
</dbReference>
<evidence type="ECO:0000313" key="4">
    <source>
        <dbReference type="Proteomes" id="UP000698242"/>
    </source>
</evidence>
<gene>
    <name evidence="3" type="ORF">PMES_00790</name>
</gene>
<protein>
    <submittedName>
        <fullName evidence="3">2-succinyl-6-hydroxy-2 4-cyclohexadiene-1-carboxylate synthase</fullName>
        <ecNumber evidence="3">4.2.99.20</ecNumber>
    </submittedName>
</protein>
<accession>A0A921TDM9</accession>
<proteinExistence type="predicted"/>
<dbReference type="InterPro" id="IPR029058">
    <property type="entry name" value="AB_hydrolase_fold"/>
</dbReference>
<dbReference type="RefSeq" id="WP_159964204.1">
    <property type="nucleotide sequence ID" value="NZ_APKE01000010.1"/>
</dbReference>
<dbReference type="EC" id="4.2.99.20" evidence="3"/>
<dbReference type="PANTHER" id="PTHR16138:SF7">
    <property type="entry name" value="PALMITOYL-PROTEIN THIOESTERASE ABHD10, MITOCHONDRIAL"/>
    <property type="match status" value="1"/>
</dbReference>
<dbReference type="EMBL" id="APKE01000010">
    <property type="protein sequence ID" value="KAF0676993.1"/>
    <property type="molecule type" value="Genomic_DNA"/>
</dbReference>
<keyword evidence="1" id="KW-0378">Hydrolase</keyword>
<comment type="caution">
    <text evidence="3">The sequence shown here is derived from an EMBL/GenBank/DDBJ whole genome shotgun (WGS) entry which is preliminary data.</text>
</comment>
<dbReference type="GO" id="GO:0004553">
    <property type="term" value="F:hydrolase activity, hydrolyzing O-glycosyl compounds"/>
    <property type="evidence" value="ECO:0007669"/>
    <property type="project" value="TreeGrafter"/>
</dbReference>
<dbReference type="Pfam" id="PF12146">
    <property type="entry name" value="Hydrolase_4"/>
    <property type="match status" value="1"/>
</dbReference>
<dbReference type="AlphaFoldDB" id="A0A921TDM9"/>
<feature type="domain" description="Serine aminopeptidase S33" evidence="2">
    <location>
        <begin position="39"/>
        <end position="136"/>
    </location>
</feature>
<keyword evidence="3" id="KW-0456">Lyase</keyword>
<sequence>MTDYHETPQGRRLAYMSNTAREGIPGPGIVFLGGFKSDMHGSKAEHLAQWAQAQGRPFLRFDYSGHGASSGRFEDGAIGDWAQDAAEIIGALTRGPQLLVGSSMGGWIALLLCCRMPERIAGMVGIAAAPDFTEDSMWASFDPAQRAAIERDGRLELPSDYGEPYVITRRLIEEGRGNLVLRDPLAIPGPLRLLQGTGDREVPVSVATRLLEHADCADARLTLVRGADHRFSDPDCLSLIEAAIGEVIERT</sequence>
<dbReference type="Gene3D" id="3.40.50.1820">
    <property type="entry name" value="alpha/beta hydrolase"/>
    <property type="match status" value="1"/>
</dbReference>
<name>A0A921TDM9_9RHOB</name>
<evidence type="ECO:0000256" key="1">
    <source>
        <dbReference type="ARBA" id="ARBA00022801"/>
    </source>
</evidence>
<evidence type="ECO:0000313" key="3">
    <source>
        <dbReference type="EMBL" id="KAF0676993.1"/>
    </source>
</evidence>